<dbReference type="PANTHER" id="PTHR16201:SF34">
    <property type="entry name" value="LYSOSOMAL AMINO ACID TRANSPORTER 1"/>
    <property type="match status" value="1"/>
</dbReference>
<comment type="subcellular location">
    <subcellularLocation>
        <location evidence="1">Membrane</location>
        <topology evidence="1">Multi-pass membrane protein</topology>
    </subcellularLocation>
</comment>
<keyword evidence="7" id="KW-1185">Reference proteome</keyword>
<feature type="transmembrane region" description="Helical" evidence="6">
    <location>
        <begin position="51"/>
        <end position="68"/>
    </location>
</feature>
<sequence length="401" mass="44844">MFVSLYPVYTKQYFDDPCLPFNATNVTKCEDGVQWVWKVIGDCVVTPREQASAYLGLISMLTWMMVGIPQIIKNARNLEGLAGVSFFLLFQWTGGDTTNLIGSILTNQLKFQVYLAVYFVLSDVVLLMQYLMFYVRKRRRQERERREQLSIQGPQLILCFMGLFALSHTVLSLAWTSPDAALSHRATSGRLSRSLLSIEPDSQDVLVFSPEDNMEEISRGVLGQDGNVLSRQVPVDAMAAVHKGKNCSLGTGSANFWHDTTDIIGYVIGVISSIFYLGSRTAQIIKNVQKQSTEGLAVFTFALAVLGNLTYGGQILVRDLSLEFILEHFPWLVGSLGVIGLDVTLLAQFRYYSSRNRNNDEMRKALLTKDYIIKADEVAPVEVPPVEVPQPTDLRFSGDIL</sequence>
<dbReference type="PANTHER" id="PTHR16201">
    <property type="entry name" value="SEVEN TRANSMEMBRANE PROTEIN 1-RELATED"/>
    <property type="match status" value="1"/>
</dbReference>
<feature type="transmembrane region" description="Helical" evidence="6">
    <location>
        <begin position="156"/>
        <end position="175"/>
    </location>
</feature>
<dbReference type="SMART" id="SM00679">
    <property type="entry name" value="CTNS"/>
    <property type="match status" value="2"/>
</dbReference>
<feature type="transmembrane region" description="Helical" evidence="6">
    <location>
        <begin position="263"/>
        <end position="283"/>
    </location>
</feature>
<evidence type="ECO:0000256" key="1">
    <source>
        <dbReference type="ARBA" id="ARBA00004141"/>
    </source>
</evidence>
<keyword evidence="4 6" id="KW-0472">Membrane</keyword>
<protein>
    <submittedName>
        <fullName evidence="8 9">Seven transmembrane protein 1</fullName>
    </submittedName>
</protein>
<dbReference type="InterPro" id="IPR006603">
    <property type="entry name" value="PQ-loop_rpt"/>
</dbReference>
<evidence type="ECO:0000256" key="2">
    <source>
        <dbReference type="ARBA" id="ARBA00022692"/>
    </source>
</evidence>
<feature type="transmembrane region" description="Helical" evidence="6">
    <location>
        <begin position="295"/>
        <end position="317"/>
    </location>
</feature>
<evidence type="ECO:0000256" key="6">
    <source>
        <dbReference type="SAM" id="Phobius"/>
    </source>
</evidence>
<keyword evidence="3 6" id="KW-1133">Transmembrane helix</keyword>
<name>A0ABM0JTJ4_APLCA</name>
<gene>
    <name evidence="8 9" type="primary">LOC101864630</name>
</gene>
<dbReference type="Pfam" id="PF04193">
    <property type="entry name" value="PQ-loop"/>
    <property type="match status" value="2"/>
</dbReference>
<evidence type="ECO:0000313" key="9">
    <source>
        <dbReference type="RefSeq" id="XP_035826360.1"/>
    </source>
</evidence>
<reference evidence="8 9" key="1">
    <citation type="submission" date="2025-05" db="UniProtKB">
        <authorList>
            <consortium name="RefSeq"/>
        </authorList>
    </citation>
    <scope>IDENTIFICATION</scope>
</reference>
<dbReference type="InterPro" id="IPR051415">
    <property type="entry name" value="LAAT-1"/>
</dbReference>
<comment type="similarity">
    <text evidence="5">Belongs to the laat-1 family.</text>
</comment>
<evidence type="ECO:0000256" key="5">
    <source>
        <dbReference type="ARBA" id="ARBA00038039"/>
    </source>
</evidence>
<dbReference type="Proteomes" id="UP000694888">
    <property type="component" value="Unplaced"/>
</dbReference>
<dbReference type="GeneID" id="101864630"/>
<organism evidence="7 8">
    <name type="scientific">Aplysia californica</name>
    <name type="common">California sea hare</name>
    <dbReference type="NCBI Taxonomy" id="6500"/>
    <lineage>
        <taxon>Eukaryota</taxon>
        <taxon>Metazoa</taxon>
        <taxon>Spiralia</taxon>
        <taxon>Lophotrochozoa</taxon>
        <taxon>Mollusca</taxon>
        <taxon>Gastropoda</taxon>
        <taxon>Heterobranchia</taxon>
        <taxon>Euthyneura</taxon>
        <taxon>Tectipleura</taxon>
        <taxon>Aplysiida</taxon>
        <taxon>Aplysioidea</taxon>
        <taxon>Aplysiidae</taxon>
        <taxon>Aplysia</taxon>
    </lineage>
</organism>
<dbReference type="RefSeq" id="XP_005101153.1">
    <property type="nucleotide sequence ID" value="XM_005101096.3"/>
</dbReference>
<feature type="transmembrane region" description="Helical" evidence="6">
    <location>
        <begin position="113"/>
        <end position="135"/>
    </location>
</feature>
<feature type="transmembrane region" description="Helical" evidence="6">
    <location>
        <begin position="329"/>
        <end position="347"/>
    </location>
</feature>
<dbReference type="RefSeq" id="XP_035826360.1">
    <property type="nucleotide sequence ID" value="XM_035970467.1"/>
</dbReference>
<evidence type="ECO:0000313" key="7">
    <source>
        <dbReference type="Proteomes" id="UP000694888"/>
    </source>
</evidence>
<dbReference type="Gene3D" id="1.20.1280.290">
    <property type="match status" value="2"/>
</dbReference>
<keyword evidence="2 6" id="KW-0812">Transmembrane</keyword>
<evidence type="ECO:0000256" key="3">
    <source>
        <dbReference type="ARBA" id="ARBA00022989"/>
    </source>
</evidence>
<evidence type="ECO:0000313" key="8">
    <source>
        <dbReference type="RefSeq" id="XP_005101153.1"/>
    </source>
</evidence>
<evidence type="ECO:0000256" key="4">
    <source>
        <dbReference type="ARBA" id="ARBA00023136"/>
    </source>
</evidence>
<proteinExistence type="inferred from homology"/>
<accession>A0ABM0JTJ4</accession>